<evidence type="ECO:0000256" key="1">
    <source>
        <dbReference type="ARBA" id="ARBA00006914"/>
    </source>
</evidence>
<accession>A0ABV5J6V7</accession>
<reference evidence="5 6" key="1">
    <citation type="submission" date="2024-09" db="EMBL/GenBank/DDBJ databases">
        <authorList>
            <person name="Sun Q."/>
            <person name="Mori K."/>
        </authorList>
    </citation>
    <scope>NUCLEOTIDE SEQUENCE [LARGE SCALE GENOMIC DNA]</scope>
    <source>
        <strain evidence="5 6">CECT 7682</strain>
    </source>
</reference>
<keyword evidence="6" id="KW-1185">Reference proteome</keyword>
<gene>
    <name evidence="5" type="ORF">ACFFUR_12085</name>
</gene>
<dbReference type="InterPro" id="IPR003593">
    <property type="entry name" value="AAA+_ATPase"/>
</dbReference>
<dbReference type="InterPro" id="IPR050221">
    <property type="entry name" value="26S_Proteasome_ATPase"/>
</dbReference>
<keyword evidence="3 5" id="KW-0067">ATP-binding</keyword>
<evidence type="ECO:0000259" key="4">
    <source>
        <dbReference type="SMART" id="SM00382"/>
    </source>
</evidence>
<sequence>MDQLLHFLKVAIKARLDFELGKTQQLEQPKMDIHIPKQEALGQFIREYQIKNQDLLLLVLAWVPYIHPGFIHKIIHEYFPNGGEFPEFGGIKMKNHRGIIPTGETALYILAGNDPKTRKKYLPIFQNSILFQKEVLFLDQTQNGEPFWAGALLMESEYAEWFSTEKVSKPKLSTNFPAQLIETQLDWKDLVLNSKTLIHIQEIEEWLKFEKVLMEDWDMKKRIKPGYRVMFYGPPGTGKTLTACLLGKYTQKDVYRIDLSLLTSKYIGETEKNLSSLFDKAAHKNWILFFDEADAIFGKRTNVRDAHDKYANQEVSYLLQRIENHPGLVILASNFKSNIDTAFTRRFQSIIEFPMPVASERLTLWESNIPPKAGLEKGLDLNTLAKKYELSGANIVNIIQFASLKALSKNKQELESEDLLAGIKKELAKEGKMVN</sequence>
<organism evidence="5 6">
    <name type="scientific">Echinicola jeungdonensis</name>
    <dbReference type="NCBI Taxonomy" id="709343"/>
    <lineage>
        <taxon>Bacteria</taxon>
        <taxon>Pseudomonadati</taxon>
        <taxon>Bacteroidota</taxon>
        <taxon>Cytophagia</taxon>
        <taxon>Cytophagales</taxon>
        <taxon>Cyclobacteriaceae</taxon>
        <taxon>Echinicola</taxon>
    </lineage>
</organism>
<dbReference type="PANTHER" id="PTHR23073">
    <property type="entry name" value="26S PROTEASOME REGULATORY SUBUNIT"/>
    <property type="match status" value="1"/>
</dbReference>
<keyword evidence="2" id="KW-0547">Nucleotide-binding</keyword>
<comment type="similarity">
    <text evidence="1">Belongs to the AAA ATPase family.</text>
</comment>
<proteinExistence type="inferred from homology"/>
<evidence type="ECO:0000313" key="5">
    <source>
        <dbReference type="EMBL" id="MFB9212548.1"/>
    </source>
</evidence>
<evidence type="ECO:0000256" key="2">
    <source>
        <dbReference type="ARBA" id="ARBA00022741"/>
    </source>
</evidence>
<evidence type="ECO:0000313" key="6">
    <source>
        <dbReference type="Proteomes" id="UP001589654"/>
    </source>
</evidence>
<name>A0ABV5J6V7_9BACT</name>
<dbReference type="SUPFAM" id="SSF52540">
    <property type="entry name" value="P-loop containing nucleoside triphosphate hydrolases"/>
    <property type="match status" value="1"/>
</dbReference>
<dbReference type="Pfam" id="PF00004">
    <property type="entry name" value="AAA"/>
    <property type="match status" value="1"/>
</dbReference>
<dbReference type="EMBL" id="JBHMEW010000062">
    <property type="protein sequence ID" value="MFB9212548.1"/>
    <property type="molecule type" value="Genomic_DNA"/>
</dbReference>
<dbReference type="RefSeq" id="WP_290249393.1">
    <property type="nucleotide sequence ID" value="NZ_JAUFQT010000002.1"/>
</dbReference>
<dbReference type="Gene3D" id="3.40.50.300">
    <property type="entry name" value="P-loop containing nucleotide triphosphate hydrolases"/>
    <property type="match status" value="1"/>
</dbReference>
<comment type="caution">
    <text evidence="5">The sequence shown here is derived from an EMBL/GenBank/DDBJ whole genome shotgun (WGS) entry which is preliminary data.</text>
</comment>
<dbReference type="Proteomes" id="UP001589654">
    <property type="component" value="Unassembled WGS sequence"/>
</dbReference>
<dbReference type="SMART" id="SM00382">
    <property type="entry name" value="AAA"/>
    <property type="match status" value="1"/>
</dbReference>
<dbReference type="CDD" id="cd19481">
    <property type="entry name" value="RecA-like_protease"/>
    <property type="match status" value="1"/>
</dbReference>
<dbReference type="InterPro" id="IPR027417">
    <property type="entry name" value="P-loop_NTPase"/>
</dbReference>
<protein>
    <submittedName>
        <fullName evidence="5">ATP-binding protein</fullName>
    </submittedName>
</protein>
<dbReference type="Gene3D" id="1.10.8.60">
    <property type="match status" value="1"/>
</dbReference>
<dbReference type="GO" id="GO:0005524">
    <property type="term" value="F:ATP binding"/>
    <property type="evidence" value="ECO:0007669"/>
    <property type="project" value="UniProtKB-KW"/>
</dbReference>
<feature type="domain" description="AAA+ ATPase" evidence="4">
    <location>
        <begin position="225"/>
        <end position="357"/>
    </location>
</feature>
<dbReference type="InterPro" id="IPR003959">
    <property type="entry name" value="ATPase_AAA_core"/>
</dbReference>
<evidence type="ECO:0000256" key="3">
    <source>
        <dbReference type="ARBA" id="ARBA00022840"/>
    </source>
</evidence>